<dbReference type="InterPro" id="IPR012910">
    <property type="entry name" value="Plug_dom"/>
</dbReference>
<comment type="caution">
    <text evidence="13">The sequence shown here is derived from an EMBL/GenBank/DDBJ whole genome shotgun (WGS) entry which is preliminary data.</text>
</comment>
<keyword evidence="5 10" id="KW-0812">Transmembrane</keyword>
<accession>W2UQ21</accession>
<evidence type="ECO:0000259" key="12">
    <source>
        <dbReference type="SMART" id="SM00965"/>
    </source>
</evidence>
<sequence>MVKIFALDANAQNISLDLKNAELKNVLLEIESKSEFNFFYNNSLIDVSKKVSVRANNENINNVLKAILSNTEIDFRVIKKHVVLFPKNQKSAYKELKNLLREEEEERNKTSMIATASSRDLQEAFASIIQETVSGTVVDEDGIPLPGVAVLIKGTSTGTQTDFDGKYSIEASVGETLVFSYVGQKTVERAVGSSRVINVQMVTDAQALEEVIVTAYGQTTKEAFTGSADVVGSEDLALRVATSPISAIEGTATGVQVISASGQPGSSPEIIIRGVGTLNGSTDPLYIVDGIQFEGGLNSINQDDIESMTILKDAASTSLYGSRAANGVVLITTKTGKKGSPARINVTSQYGIVTKAVEEYKAVNPGQYYELMWEAYKNSLSGADAATEASATIFNRLGYNPFNVPNDQIVGTDGRLNPNASVIYKGLSWYDALERTGQRINHSMSVTGGGEDHQVFFSASYLKEDGYVIESDYDRITSRLNGDFDLTDWLSVGGSVNLSLSNSHGPTGVGESSIVNPFNWAKDVGSIYPVYVVDNDGNFALNAAGERQFDYGEGYPEFGIQSRPYSPGRHGIAEAIFNEELTKINNYGFRYYAEFTLLEGLNLKFNYGQDIQDYINKSYENNIVGDGAPTGRYGETRFRRTVENFNQILTYNNTFNDVHNLDVTLGHESFDRNYSENDGLATTQTAEGIYEFDNFSTPVRLGGYSSDKRTEGYFARVNYNFDNRYYLSASARRDGSSVFNSDVRWGNFYSIGGSWRIDQESFMDNVSFIDRLKLRASYGEVGNDNLLDFYISQPRYSLTSNAGDPAIYWSDLGNNALTWETVESWDIALEFGLFNNFLDGSVEYYKKNSSDLLYNLPIALSNGLDEKPDNIGTMFNEGFEVALTGHLIDNGDVKWDLTLQASTLNNEITDLPAPFVNGSKRWDVGRSRYDFYIYDYAGVDPDNGDALYYMYEGDINAGERQAVLNPDGTHATTNDWDDAGRAYVGESSIPDLIGSVQNRFSYKGLAFDFMFTFSQGGKILDNGYAAMMHTGDYGESLHEDALNAWRAPGDVTSVPRLENGNSNQVQTQSTRFLTDASYIALKNVNLSYTLDDDVSERLGVSNLRFFLAGENLFIKSERTGLNPQYNLAGTGSGNDYNPSRVVSLGINVSF</sequence>
<keyword evidence="8 10" id="KW-0472">Membrane</keyword>
<dbReference type="Gene3D" id="2.170.130.10">
    <property type="entry name" value="TonB-dependent receptor, plug domain"/>
    <property type="match status" value="1"/>
</dbReference>
<dbReference type="Proteomes" id="UP000018850">
    <property type="component" value="Unassembled WGS sequence"/>
</dbReference>
<feature type="domain" description="Secretin/TonB short N-terminal" evidence="12">
    <location>
        <begin position="36"/>
        <end position="87"/>
    </location>
</feature>
<dbReference type="InterPro" id="IPR023996">
    <property type="entry name" value="TonB-dep_OMP_SusC/RagA"/>
</dbReference>
<evidence type="ECO:0000256" key="7">
    <source>
        <dbReference type="ARBA" id="ARBA00023077"/>
    </source>
</evidence>
<keyword evidence="2 10" id="KW-0813">Transport</keyword>
<evidence type="ECO:0000256" key="1">
    <source>
        <dbReference type="ARBA" id="ARBA00004571"/>
    </source>
</evidence>
<keyword evidence="7 11" id="KW-0798">TonB box</keyword>
<dbReference type="SMART" id="SM00965">
    <property type="entry name" value="STN"/>
    <property type="match status" value="1"/>
</dbReference>
<dbReference type="Pfam" id="PF07715">
    <property type="entry name" value="Plug"/>
    <property type="match status" value="1"/>
</dbReference>
<evidence type="ECO:0000256" key="2">
    <source>
        <dbReference type="ARBA" id="ARBA00022448"/>
    </source>
</evidence>
<dbReference type="InterPro" id="IPR039426">
    <property type="entry name" value="TonB-dep_rcpt-like"/>
</dbReference>
<evidence type="ECO:0000256" key="9">
    <source>
        <dbReference type="ARBA" id="ARBA00023237"/>
    </source>
</evidence>
<dbReference type="eggNOG" id="COG4206">
    <property type="taxonomic scope" value="Bacteria"/>
</dbReference>
<dbReference type="STRING" id="376730.SAMN04487906_0539"/>
<dbReference type="InterPro" id="IPR008969">
    <property type="entry name" value="CarboxyPept-like_regulatory"/>
</dbReference>
<dbReference type="NCBIfam" id="TIGR04057">
    <property type="entry name" value="SusC_RagA_signa"/>
    <property type="match status" value="1"/>
</dbReference>
<keyword evidence="4" id="KW-0406">Ion transport</keyword>
<dbReference type="AlphaFoldDB" id="W2UQ21"/>
<dbReference type="InterPro" id="IPR036942">
    <property type="entry name" value="Beta-barrel_TonB_sf"/>
</dbReference>
<keyword evidence="13" id="KW-0675">Receptor</keyword>
<dbReference type="PATRIC" id="fig|1286632.3.peg.1809"/>
<dbReference type="InterPro" id="IPR011662">
    <property type="entry name" value="Secretin/TonB_short_N"/>
</dbReference>
<dbReference type="InterPro" id="IPR037066">
    <property type="entry name" value="Plug_dom_sf"/>
</dbReference>
<evidence type="ECO:0000256" key="10">
    <source>
        <dbReference type="PROSITE-ProRule" id="PRU01360"/>
    </source>
</evidence>
<dbReference type="Pfam" id="PF00593">
    <property type="entry name" value="TonB_dep_Rec_b-barrel"/>
    <property type="match status" value="1"/>
</dbReference>
<dbReference type="GO" id="GO:0006826">
    <property type="term" value="P:iron ion transport"/>
    <property type="evidence" value="ECO:0007669"/>
    <property type="project" value="UniProtKB-KW"/>
</dbReference>
<keyword evidence="3 10" id="KW-1134">Transmembrane beta strand</keyword>
<evidence type="ECO:0000256" key="8">
    <source>
        <dbReference type="ARBA" id="ARBA00023136"/>
    </source>
</evidence>
<dbReference type="EMBL" id="AYXY01000019">
    <property type="protein sequence ID" value="ETN96098.1"/>
    <property type="molecule type" value="Genomic_DNA"/>
</dbReference>
<dbReference type="NCBIfam" id="TIGR04056">
    <property type="entry name" value="OMP_RagA_SusC"/>
    <property type="match status" value="1"/>
</dbReference>
<dbReference type="Gene3D" id="2.40.170.20">
    <property type="entry name" value="TonB-dependent receptor, beta-barrel domain"/>
    <property type="match status" value="1"/>
</dbReference>
<organism evidence="13 14">
    <name type="scientific">Zhouia amylolytica AD3</name>
    <dbReference type="NCBI Taxonomy" id="1286632"/>
    <lineage>
        <taxon>Bacteria</taxon>
        <taxon>Pseudomonadati</taxon>
        <taxon>Bacteroidota</taxon>
        <taxon>Flavobacteriia</taxon>
        <taxon>Flavobacteriales</taxon>
        <taxon>Flavobacteriaceae</taxon>
        <taxon>Zhouia</taxon>
    </lineage>
</organism>
<keyword evidence="4" id="KW-0410">Iron transport</keyword>
<comment type="similarity">
    <text evidence="10 11">Belongs to the TonB-dependent receptor family.</text>
</comment>
<name>W2UQ21_9FLAO</name>
<dbReference type="InterPro" id="IPR023997">
    <property type="entry name" value="TonB-dep_OMP_SusC/RagA_CS"/>
</dbReference>
<reference evidence="14" key="1">
    <citation type="submission" date="2013-11" db="EMBL/GenBank/DDBJ databases">
        <title>Draft genome sequence from a member of Zhouia, isolated tidal flat.</title>
        <authorList>
            <person name="Jin H."/>
            <person name="Jeon C.O."/>
        </authorList>
    </citation>
    <scope>NUCLEOTIDE SEQUENCE [LARGE SCALE GENOMIC DNA]</scope>
    <source>
        <strain evidence="14">AD3</strain>
    </source>
</reference>
<dbReference type="SUPFAM" id="SSF49464">
    <property type="entry name" value="Carboxypeptidase regulatory domain-like"/>
    <property type="match status" value="1"/>
</dbReference>
<dbReference type="Gene3D" id="2.60.40.1120">
    <property type="entry name" value="Carboxypeptidase-like, regulatory domain"/>
    <property type="match status" value="1"/>
</dbReference>
<evidence type="ECO:0000256" key="4">
    <source>
        <dbReference type="ARBA" id="ARBA00022496"/>
    </source>
</evidence>
<evidence type="ECO:0000256" key="5">
    <source>
        <dbReference type="ARBA" id="ARBA00022692"/>
    </source>
</evidence>
<dbReference type="Pfam" id="PF07660">
    <property type="entry name" value="STN"/>
    <property type="match status" value="1"/>
</dbReference>
<evidence type="ECO:0000313" key="13">
    <source>
        <dbReference type="EMBL" id="ETN96098.1"/>
    </source>
</evidence>
<dbReference type="PROSITE" id="PS52016">
    <property type="entry name" value="TONB_DEPENDENT_REC_3"/>
    <property type="match status" value="1"/>
</dbReference>
<protein>
    <submittedName>
        <fullName evidence="13">TonB-dependent receptor plug</fullName>
    </submittedName>
</protein>
<reference evidence="13 14" key="2">
    <citation type="journal article" date="2016" name="Genome Announc.">
        <title>Draft Genome Sequence of Zhouia amylolytica AD3, Isolated from Tidal Flat Sediment.</title>
        <authorList>
            <person name="Jia B."/>
            <person name="Jin H.M."/>
            <person name="Lee H.J."/>
            <person name="Jeon C.O."/>
        </authorList>
    </citation>
    <scope>NUCLEOTIDE SEQUENCE [LARGE SCALE GENOMIC DNA]</scope>
    <source>
        <strain evidence="13 14">AD3</strain>
    </source>
</reference>
<keyword evidence="14" id="KW-1185">Reference proteome</keyword>
<gene>
    <name evidence="13" type="ORF">P278_18200</name>
</gene>
<comment type="subcellular location">
    <subcellularLocation>
        <location evidence="1 10">Cell outer membrane</location>
        <topology evidence="1 10">Multi-pass membrane protein</topology>
    </subcellularLocation>
</comment>
<keyword evidence="9 10" id="KW-0998">Cell outer membrane</keyword>
<dbReference type="Pfam" id="PF13715">
    <property type="entry name" value="CarbopepD_reg_2"/>
    <property type="match status" value="1"/>
</dbReference>
<keyword evidence="6" id="KW-0408">Iron</keyword>
<dbReference type="SUPFAM" id="SSF56935">
    <property type="entry name" value="Porins"/>
    <property type="match status" value="1"/>
</dbReference>
<proteinExistence type="inferred from homology"/>
<evidence type="ECO:0000256" key="11">
    <source>
        <dbReference type="RuleBase" id="RU003357"/>
    </source>
</evidence>
<dbReference type="InterPro" id="IPR000531">
    <property type="entry name" value="Beta-barrel_TonB"/>
</dbReference>
<dbReference type="GO" id="GO:0009279">
    <property type="term" value="C:cell outer membrane"/>
    <property type="evidence" value="ECO:0007669"/>
    <property type="project" value="UniProtKB-SubCell"/>
</dbReference>
<evidence type="ECO:0000313" key="14">
    <source>
        <dbReference type="Proteomes" id="UP000018850"/>
    </source>
</evidence>
<evidence type="ECO:0000256" key="6">
    <source>
        <dbReference type="ARBA" id="ARBA00023004"/>
    </source>
</evidence>
<evidence type="ECO:0000256" key="3">
    <source>
        <dbReference type="ARBA" id="ARBA00022452"/>
    </source>
</evidence>